<feature type="transmembrane region" description="Helical" evidence="1">
    <location>
        <begin position="37"/>
        <end position="60"/>
    </location>
</feature>
<keyword evidence="1" id="KW-0812">Transmembrane</keyword>
<proteinExistence type="predicted"/>
<accession>A0A9X0DHN6</accession>
<keyword evidence="3" id="KW-1185">Reference proteome</keyword>
<reference evidence="2" key="1">
    <citation type="submission" date="2022-11" db="EMBL/GenBank/DDBJ databases">
        <title>Genome Resource of Sclerotinia nivalis Strain SnTB1, a Plant Pathogen Isolated from American Ginseng.</title>
        <authorList>
            <person name="Fan S."/>
        </authorList>
    </citation>
    <scope>NUCLEOTIDE SEQUENCE</scope>
    <source>
        <strain evidence="2">SnTB1</strain>
    </source>
</reference>
<dbReference type="Proteomes" id="UP001152300">
    <property type="component" value="Unassembled WGS sequence"/>
</dbReference>
<sequence>MRSLQEAVKSEDLSIVPRGGFEIHSKILRRKELIQSAALILSASFVSATLSNINIFAIIVQRRNHAYLRGFDGDLVAVAEEPEVYESV</sequence>
<keyword evidence="1" id="KW-1133">Transmembrane helix</keyword>
<evidence type="ECO:0000256" key="1">
    <source>
        <dbReference type="SAM" id="Phobius"/>
    </source>
</evidence>
<dbReference type="EMBL" id="JAPEIS010000009">
    <property type="protein sequence ID" value="KAJ8063259.1"/>
    <property type="molecule type" value="Genomic_DNA"/>
</dbReference>
<evidence type="ECO:0000313" key="2">
    <source>
        <dbReference type="EMBL" id="KAJ8063259.1"/>
    </source>
</evidence>
<name>A0A9X0DHN6_9HELO</name>
<gene>
    <name evidence="2" type="ORF">OCU04_008490</name>
</gene>
<comment type="caution">
    <text evidence="2">The sequence shown here is derived from an EMBL/GenBank/DDBJ whole genome shotgun (WGS) entry which is preliminary data.</text>
</comment>
<evidence type="ECO:0000313" key="3">
    <source>
        <dbReference type="Proteomes" id="UP001152300"/>
    </source>
</evidence>
<organism evidence="2 3">
    <name type="scientific">Sclerotinia nivalis</name>
    <dbReference type="NCBI Taxonomy" id="352851"/>
    <lineage>
        <taxon>Eukaryota</taxon>
        <taxon>Fungi</taxon>
        <taxon>Dikarya</taxon>
        <taxon>Ascomycota</taxon>
        <taxon>Pezizomycotina</taxon>
        <taxon>Leotiomycetes</taxon>
        <taxon>Helotiales</taxon>
        <taxon>Sclerotiniaceae</taxon>
        <taxon>Sclerotinia</taxon>
    </lineage>
</organism>
<keyword evidence="1" id="KW-0472">Membrane</keyword>
<dbReference type="AlphaFoldDB" id="A0A9X0DHN6"/>
<protein>
    <submittedName>
        <fullName evidence="2">Uncharacterized protein</fullName>
    </submittedName>
</protein>